<comment type="subcellular location">
    <subcellularLocation>
        <location evidence="1">Secreted</location>
    </subcellularLocation>
</comment>
<dbReference type="PANTHER" id="PTHR10083:SF376">
    <property type="entry name" value="SERINE PEPTIDASE INHIBITOR, KUNITZ TYPE, 3"/>
    <property type="match status" value="1"/>
</dbReference>
<dbReference type="PANTHER" id="PTHR10083">
    <property type="entry name" value="KUNITZ-TYPE PROTEASE INHIBITOR-RELATED"/>
    <property type="match status" value="1"/>
</dbReference>
<dbReference type="GO" id="GO:0004867">
    <property type="term" value="F:serine-type endopeptidase inhibitor activity"/>
    <property type="evidence" value="ECO:0007669"/>
    <property type="project" value="UniProtKB-KW"/>
</dbReference>
<keyword evidence="2" id="KW-0964">Secreted</keyword>
<dbReference type="SMART" id="SM00131">
    <property type="entry name" value="KU"/>
    <property type="match status" value="1"/>
</dbReference>
<dbReference type="InterPro" id="IPR036880">
    <property type="entry name" value="Kunitz_BPTI_sf"/>
</dbReference>
<evidence type="ECO:0000313" key="11">
    <source>
        <dbReference type="RefSeq" id="XP_037883140.1"/>
    </source>
</evidence>
<accession>A0A8U0WDI9</accession>
<protein>
    <submittedName>
        <fullName evidence="11">Kunitz-type serine protease inhibitor microlepidin-1-like</fullName>
    </submittedName>
</protein>
<keyword evidence="10" id="KW-1185">Reference proteome</keyword>
<keyword evidence="8" id="KW-1203">Blood coagulation cascade inhibiting toxin</keyword>
<evidence type="ECO:0000256" key="7">
    <source>
        <dbReference type="ARBA" id="ARBA00023240"/>
    </source>
</evidence>
<evidence type="ECO:0000256" key="8">
    <source>
        <dbReference type="ARBA" id="ARBA00034146"/>
    </source>
</evidence>
<keyword evidence="5 11" id="KW-0722">Serine protease inhibitor</keyword>
<evidence type="ECO:0000313" key="10">
    <source>
        <dbReference type="Proteomes" id="UP000092443"/>
    </source>
</evidence>
<proteinExistence type="predicted"/>
<evidence type="ECO:0000256" key="5">
    <source>
        <dbReference type="ARBA" id="ARBA00022900"/>
    </source>
</evidence>
<dbReference type="Proteomes" id="UP000092443">
    <property type="component" value="Unplaced"/>
</dbReference>
<dbReference type="SUPFAM" id="SSF57362">
    <property type="entry name" value="BPTI-like"/>
    <property type="match status" value="1"/>
</dbReference>
<dbReference type="GO" id="GO:0005615">
    <property type="term" value="C:extracellular space"/>
    <property type="evidence" value="ECO:0007669"/>
    <property type="project" value="TreeGrafter"/>
</dbReference>
<dbReference type="InterPro" id="IPR002223">
    <property type="entry name" value="Kunitz_BPTI"/>
</dbReference>
<dbReference type="Gene3D" id="4.10.410.10">
    <property type="entry name" value="Pancreatic trypsin inhibitor Kunitz domain"/>
    <property type="match status" value="1"/>
</dbReference>
<feature type="domain" description="BPTI/Kunitz inhibitor" evidence="9">
    <location>
        <begin position="52"/>
        <end position="108"/>
    </location>
</feature>
<name>A0A8U0WDI9_9MUSC</name>
<dbReference type="KEGG" id="gfs:119633596"/>
<dbReference type="InterPro" id="IPR020901">
    <property type="entry name" value="Prtase_inh_Kunz-CS"/>
</dbReference>
<organism evidence="10 11">
    <name type="scientific">Glossina fuscipes</name>
    <dbReference type="NCBI Taxonomy" id="7396"/>
    <lineage>
        <taxon>Eukaryota</taxon>
        <taxon>Metazoa</taxon>
        <taxon>Ecdysozoa</taxon>
        <taxon>Arthropoda</taxon>
        <taxon>Hexapoda</taxon>
        <taxon>Insecta</taxon>
        <taxon>Pterygota</taxon>
        <taxon>Neoptera</taxon>
        <taxon>Endopterygota</taxon>
        <taxon>Diptera</taxon>
        <taxon>Brachycera</taxon>
        <taxon>Muscomorpha</taxon>
        <taxon>Hippoboscoidea</taxon>
        <taxon>Glossinidae</taxon>
        <taxon>Glossina</taxon>
    </lineage>
</organism>
<evidence type="ECO:0000256" key="4">
    <source>
        <dbReference type="ARBA" id="ARBA00022690"/>
    </source>
</evidence>
<dbReference type="PROSITE" id="PS00280">
    <property type="entry name" value="BPTI_KUNITZ_1"/>
    <property type="match status" value="1"/>
</dbReference>
<dbReference type="AlphaFoldDB" id="A0A8U0WDI9"/>
<dbReference type="Pfam" id="PF00014">
    <property type="entry name" value="Kunitz_BPTI"/>
    <property type="match status" value="1"/>
</dbReference>
<evidence type="ECO:0000259" key="9">
    <source>
        <dbReference type="PROSITE" id="PS50279"/>
    </source>
</evidence>
<evidence type="ECO:0000256" key="2">
    <source>
        <dbReference type="ARBA" id="ARBA00022525"/>
    </source>
</evidence>
<keyword evidence="3" id="KW-0800">Toxin</keyword>
<keyword evidence="6" id="KW-1015">Disulfide bond</keyword>
<evidence type="ECO:0000256" key="6">
    <source>
        <dbReference type="ARBA" id="ARBA00023157"/>
    </source>
</evidence>
<evidence type="ECO:0000256" key="3">
    <source>
        <dbReference type="ARBA" id="ARBA00022656"/>
    </source>
</evidence>
<dbReference type="GO" id="GO:0090729">
    <property type="term" value="F:toxin activity"/>
    <property type="evidence" value="ECO:0007669"/>
    <property type="project" value="UniProtKB-KW"/>
</dbReference>
<dbReference type="RefSeq" id="XP_037883140.1">
    <property type="nucleotide sequence ID" value="XM_038027212.1"/>
</dbReference>
<evidence type="ECO:0000256" key="1">
    <source>
        <dbReference type="ARBA" id="ARBA00004613"/>
    </source>
</evidence>
<reference evidence="11" key="1">
    <citation type="submission" date="2025-08" db="UniProtKB">
        <authorList>
            <consortium name="RefSeq"/>
        </authorList>
    </citation>
    <scope>IDENTIFICATION</scope>
    <source>
        <tissue evidence="11">Whole body pupa</tissue>
    </source>
</reference>
<keyword evidence="4 11" id="KW-0646">Protease inhibitor</keyword>
<dbReference type="PROSITE" id="PS50279">
    <property type="entry name" value="BPTI_KUNITZ_2"/>
    <property type="match status" value="1"/>
</dbReference>
<dbReference type="InterPro" id="IPR050098">
    <property type="entry name" value="TFPI/VKTCI-like"/>
</dbReference>
<sequence>MFFANIIIALAFWYKSAINSKRKAVSKMKLLVVLFLSAIVVASSIKKRPDLCYLTHSANTKDQSLCTSGGQNLWSFVSKANSCVEFYYYGCYGNDNRFFTKTQCEEVCQDKEGFSLLNIGASFG</sequence>
<keyword evidence="7" id="KW-1199">Hemostasis impairing toxin</keyword>
<gene>
    <name evidence="11" type="primary">LOC119633596</name>
</gene>
<dbReference type="GeneID" id="119633596"/>